<reference evidence="1" key="1">
    <citation type="submission" date="2018-05" db="EMBL/GenBank/DDBJ databases">
        <authorList>
            <person name="Lanie J.A."/>
            <person name="Ng W.-L."/>
            <person name="Kazmierczak K.M."/>
            <person name="Andrzejewski T.M."/>
            <person name="Davidsen T.M."/>
            <person name="Wayne K.J."/>
            <person name="Tettelin H."/>
            <person name="Glass J.I."/>
            <person name="Rusch D."/>
            <person name="Podicherti R."/>
            <person name="Tsui H.-C.T."/>
            <person name="Winkler M.E."/>
        </authorList>
    </citation>
    <scope>NUCLEOTIDE SEQUENCE</scope>
</reference>
<organism evidence="1">
    <name type="scientific">marine metagenome</name>
    <dbReference type="NCBI Taxonomy" id="408172"/>
    <lineage>
        <taxon>unclassified sequences</taxon>
        <taxon>metagenomes</taxon>
        <taxon>ecological metagenomes</taxon>
    </lineage>
</organism>
<sequence length="280" mass="32068">MIKLFDLGEADINNSGSRLPKFIDHAGEPVKCLRTEYHIDEWSPFCNRGALLACHTSTDADDDVRAFDFKTPPPTQLMEYFLLRFLPYRACIQENDVSVLFRLNERCVMGGGEQIGYSRRVVLVHLAALGLYVKPHLFDNHRPRFWRAIIGHLEIFSIDYTNRGSTCTIFSMADDKKHVYRIYFHNQGQIYEVYAHSIYQSDLYGFVEIEDYVFGEKSQMVIDPSEDKLRTEFAGVQRSFIPIHAIVRVDEVEKEGTAKITDSAGATVTPFPLPMPDKKG</sequence>
<dbReference type="Pfam" id="PF08850">
    <property type="entry name" value="DUF1820"/>
    <property type="match status" value="1"/>
</dbReference>
<dbReference type="InterPro" id="IPR014949">
    <property type="entry name" value="DUF1820"/>
</dbReference>
<dbReference type="EMBL" id="UINC01003401">
    <property type="protein sequence ID" value="SVA06009.1"/>
    <property type="molecule type" value="Genomic_DNA"/>
</dbReference>
<evidence type="ECO:0000313" key="1">
    <source>
        <dbReference type="EMBL" id="SVA06009.1"/>
    </source>
</evidence>
<dbReference type="AlphaFoldDB" id="A0A381SR83"/>
<accession>A0A381SR83</accession>
<proteinExistence type="predicted"/>
<protein>
    <submittedName>
        <fullName evidence="1">Uncharacterized protein</fullName>
    </submittedName>
</protein>
<name>A0A381SR83_9ZZZZ</name>
<gene>
    <name evidence="1" type="ORF">METZ01_LOCUS58863</name>
</gene>